<name>A0A6M8NBI1_9BACT</name>
<sequence>MKIPSDLFENKQLKLSPLLIKSYIDKLNVLGKFEESKVNLQGSIGGNEEDEAINHFVGRFPNGAVRSQYVVINPDGDLNHIASQLATVFSDKTLKILYLPCGSGAGLVGLLTTFFTLRQHKYYPSLPLNIEIIGADYSSDALSIFTEMMNSISKEFLKVGINISYSTQQWDATSNTETMKLMHQFFATQADEHFVFFSNFSGATGTNNNFNDSFRTVLDYVATIGKNSTILWIEPGNFKKAERLFVKIGMLIDSIKKLWAQFTDSNSDACEISTREFKFIHPTSLNELRGNISGLRLIIDGQDR</sequence>
<proteinExistence type="predicted"/>
<dbReference type="AlphaFoldDB" id="A0A6M8NBI1"/>
<accession>A0A6M8NBI1</accession>
<gene>
    <name evidence="1" type="ORF">AFAEC_a0118</name>
</gene>
<dbReference type="OrthoDB" id="6371113at2"/>
<dbReference type="KEGG" id="afc:AFAEC_a0118"/>
<geneLocation type="plasmid" evidence="1">
    <name>pAFAEC</name>
</geneLocation>
<protein>
    <recommendedName>
        <fullName evidence="2">SAM-dependent methyltransferase</fullName>
    </recommendedName>
</protein>
<evidence type="ECO:0008006" key="2">
    <source>
        <dbReference type="Google" id="ProtNLM"/>
    </source>
</evidence>
<keyword evidence="1" id="KW-0614">Plasmid</keyword>
<reference evidence="1" key="1">
    <citation type="submission" date="2020-05" db="EMBL/GenBank/DDBJ databases">
        <title>Complete genome sequencing of Campylobacter and Arcobacter type strains.</title>
        <authorList>
            <person name="Miller W.G."/>
            <person name="Yee E."/>
        </authorList>
    </citation>
    <scope>NUCLEOTIDE SEQUENCE [LARGE SCALE GENOMIC DNA]</scope>
    <source>
        <strain evidence="1">CCUG 66484</strain>
        <plasmid evidence="1">pAFAEC</plasmid>
    </source>
</reference>
<evidence type="ECO:0000313" key="1">
    <source>
        <dbReference type="EMBL" id="QKF74559.1"/>
    </source>
</evidence>
<dbReference type="EMBL" id="CP053838">
    <property type="protein sequence ID" value="QKF74559.1"/>
    <property type="molecule type" value="Genomic_DNA"/>
</dbReference>
<organism evidence="1">
    <name type="scientific">Aliarcobacter faecis</name>
    <dbReference type="NCBI Taxonomy" id="1564138"/>
    <lineage>
        <taxon>Bacteria</taxon>
        <taxon>Pseudomonadati</taxon>
        <taxon>Campylobacterota</taxon>
        <taxon>Epsilonproteobacteria</taxon>
        <taxon>Campylobacterales</taxon>
        <taxon>Arcobacteraceae</taxon>
        <taxon>Aliarcobacter</taxon>
    </lineage>
</organism>
<dbReference type="RefSeq" id="WP_026805428.1">
    <property type="nucleotide sequence ID" value="NZ_CP053838.1"/>
</dbReference>